<dbReference type="InterPro" id="IPR051454">
    <property type="entry name" value="RNA/ubiquinone_mod_enzymes"/>
</dbReference>
<dbReference type="OrthoDB" id="9807498at2"/>
<dbReference type="PANTHER" id="PTHR30217:SF10">
    <property type="entry name" value="23S RRNA 5-HYDROXYCYTIDINE C2501 SYNTHASE"/>
    <property type="match status" value="1"/>
</dbReference>
<dbReference type="eggNOG" id="COG0826">
    <property type="taxonomic scope" value="Bacteria"/>
</dbReference>
<protein>
    <recommendedName>
        <fullName evidence="2">Peptidase U32 collagenase domain-containing protein</fullName>
    </recommendedName>
</protein>
<dbReference type="Proteomes" id="UP000007652">
    <property type="component" value="Unassembled WGS sequence"/>
</dbReference>
<dbReference type="EMBL" id="CAKP01000126">
    <property type="protein sequence ID" value="CCJ34474.1"/>
    <property type="molecule type" value="Genomic_DNA"/>
</dbReference>
<dbReference type="InterPro" id="IPR001539">
    <property type="entry name" value="Peptidase_U32"/>
</dbReference>
<dbReference type="AlphaFoldDB" id="I7J6G2"/>
<proteinExistence type="predicted"/>
<gene>
    <name evidence="3" type="ORF">CAAU_2391</name>
</gene>
<organism evidence="3 4">
    <name type="scientific">Caloramator australicus RC3</name>
    <dbReference type="NCBI Taxonomy" id="857293"/>
    <lineage>
        <taxon>Bacteria</taxon>
        <taxon>Bacillati</taxon>
        <taxon>Bacillota</taxon>
        <taxon>Clostridia</taxon>
        <taxon>Eubacteriales</taxon>
        <taxon>Clostridiaceae</taxon>
        <taxon>Caloramator</taxon>
    </lineage>
</organism>
<dbReference type="InterPro" id="IPR020988">
    <property type="entry name" value="Pept_U32_collagenase"/>
</dbReference>
<evidence type="ECO:0000259" key="2">
    <source>
        <dbReference type="Pfam" id="PF12392"/>
    </source>
</evidence>
<evidence type="ECO:0000256" key="1">
    <source>
        <dbReference type="SAM" id="Coils"/>
    </source>
</evidence>
<dbReference type="Pfam" id="PF12392">
    <property type="entry name" value="DUF3656"/>
    <property type="match status" value="1"/>
</dbReference>
<keyword evidence="4" id="KW-1185">Reference proteome</keyword>
<evidence type="ECO:0000313" key="3">
    <source>
        <dbReference type="EMBL" id="CCJ34474.1"/>
    </source>
</evidence>
<keyword evidence="1" id="KW-0175">Coiled coil</keyword>
<sequence>MVELLAPAGDFESLKAAILNGADAVYIGGKEFSARQYAGNFDREEIIESVRFCHAYGTKVYVTLNTLLKNNEIERALEYAAFLYQNGVDALIIQDIGLLKLLRENIKHFEIHASTQMTVHNLEGVNFLYSQGIKRVVLARELSLNEIEYICKNTEAEIETFIHGALCISFSGQCLFSSIIGGRSGNRGRCAQPCRMQYSLDDGYKKYILSPKDLWTLEHIEKLIRAGVKSLKIEGRMKRPEYVATVVRAYRRAIDGILTQEDKEDAIKIFNRGGFTTAYLFDENGPKMMSYENPKNWGVLLGKVIEKKGKFVQIKLEDELNLGDGLEIFGKGIGVPVNTIYDKDGREIQKAKKGDIVKIYFENAKVGDILYKTQDAELIKRARESFEGKETKKVPLIGRFNATKDGMELEVIGPKRIKISLDGVEIAKTKPTTKERIIEALSKTKDTPFFFKNIEVELEDNLMIPISKLNEIRRRAIEKLLDELQEKREDIKVNINFEKREKVKEPKIIVKTGRIDIAKEALKNGADMVFFGGDRLRINEGDIVDLLEYKDKVYPHFPEIIIEEFDYYKERAIKLKDLGFTKALCGNIGFYNTLLNLGYDVYLDKGFNILNSFCPDTFENEGVYLSQELNLLELKDLISKTNKDTIVFVYGRTRMMVSRHCPIGSEKGYSKLNCPKVCEDKIHYLKDRMGEKFLIATDLYCRSHIFNSKITIMLEHIKDLVSLNSSFWVMEFLDEDAKFSGEVVKAYKDALTRGHKGDFSLSNEAKKILEENKNKITKGHFYRGIL</sequence>
<feature type="coiled-coil region" evidence="1">
    <location>
        <begin position="470"/>
        <end position="501"/>
    </location>
</feature>
<dbReference type="Pfam" id="PF01136">
    <property type="entry name" value="Peptidase_U32"/>
    <property type="match status" value="2"/>
</dbReference>
<dbReference type="PANTHER" id="PTHR30217">
    <property type="entry name" value="PEPTIDASE U32 FAMILY"/>
    <property type="match status" value="1"/>
</dbReference>
<accession>I7J6G2</accession>
<evidence type="ECO:0000313" key="4">
    <source>
        <dbReference type="Proteomes" id="UP000007652"/>
    </source>
</evidence>
<reference evidence="3 4" key="1">
    <citation type="journal article" date="2011" name="J. Bacteriol.">
        <title>Draft genome sequence of Caloramator australicus strain RC3T, a thermoanaerobe from the Great Artesian Basin of Australia.</title>
        <authorList>
            <person name="Ogg C.D."/>
            <person name="Patel B.K.C."/>
        </authorList>
    </citation>
    <scope>NUCLEOTIDE SEQUENCE [LARGE SCALE GENOMIC DNA]</scope>
    <source>
        <strain evidence="3 4">RC3</strain>
    </source>
</reference>
<feature type="domain" description="Peptidase U32 collagenase" evidence="2">
    <location>
        <begin position="370"/>
        <end position="483"/>
    </location>
</feature>
<dbReference type="STRING" id="857293.CAAU_2391"/>
<comment type="caution">
    <text evidence="3">The sequence shown here is derived from an EMBL/GenBank/DDBJ whole genome shotgun (WGS) entry which is preliminary data.</text>
</comment>
<dbReference type="RefSeq" id="WP_008909723.1">
    <property type="nucleotide sequence ID" value="NZ_CAKP01000126.1"/>
</dbReference>
<name>I7J6G2_9CLOT</name>